<feature type="domain" description="Integrase catalytic" evidence="4">
    <location>
        <begin position="408"/>
        <end position="585"/>
    </location>
</feature>
<dbReference type="AlphaFoldDB" id="A0A8K0FVX3"/>
<dbReference type="PROSITE" id="PS50994">
    <property type="entry name" value="INTEGRASE"/>
    <property type="match status" value="1"/>
</dbReference>
<organism evidence="5 6">
    <name type="scientific">Ignelater luminosus</name>
    <name type="common">Cucubano</name>
    <name type="synonym">Pyrophorus luminosus</name>
    <dbReference type="NCBI Taxonomy" id="2038154"/>
    <lineage>
        <taxon>Eukaryota</taxon>
        <taxon>Metazoa</taxon>
        <taxon>Ecdysozoa</taxon>
        <taxon>Arthropoda</taxon>
        <taxon>Hexapoda</taxon>
        <taxon>Insecta</taxon>
        <taxon>Pterygota</taxon>
        <taxon>Neoptera</taxon>
        <taxon>Endopterygota</taxon>
        <taxon>Coleoptera</taxon>
        <taxon>Polyphaga</taxon>
        <taxon>Elateriformia</taxon>
        <taxon>Elateroidea</taxon>
        <taxon>Elateridae</taxon>
        <taxon>Agrypninae</taxon>
        <taxon>Pyrophorini</taxon>
        <taxon>Ignelater</taxon>
    </lineage>
</organism>
<dbReference type="SUPFAM" id="SSF53098">
    <property type="entry name" value="Ribonuclease H-like"/>
    <property type="match status" value="1"/>
</dbReference>
<keyword evidence="1" id="KW-0862">Zinc</keyword>
<dbReference type="InterPro" id="IPR025724">
    <property type="entry name" value="GAG-pre-integrase_dom"/>
</dbReference>
<dbReference type="Pfam" id="PF13976">
    <property type="entry name" value="gag_pre-integrs"/>
    <property type="match status" value="1"/>
</dbReference>
<dbReference type="OrthoDB" id="8018705at2759"/>
<keyword evidence="1" id="KW-0479">Metal-binding</keyword>
<comment type="caution">
    <text evidence="5">The sequence shown here is derived from an EMBL/GenBank/DDBJ whole genome shotgun (WGS) entry which is preliminary data.</text>
</comment>
<name>A0A8K0FVX3_IGNLU</name>
<dbReference type="PROSITE" id="PS50158">
    <property type="entry name" value="ZF_CCHC"/>
    <property type="match status" value="1"/>
</dbReference>
<evidence type="ECO:0000256" key="2">
    <source>
        <dbReference type="SAM" id="MobiDB-lite"/>
    </source>
</evidence>
<reference evidence="5" key="1">
    <citation type="submission" date="2019-08" db="EMBL/GenBank/DDBJ databases">
        <title>The genome of the North American firefly Photinus pyralis.</title>
        <authorList>
            <consortium name="Photinus pyralis genome working group"/>
            <person name="Fallon T.R."/>
            <person name="Sander Lower S.E."/>
            <person name="Weng J.-K."/>
        </authorList>
    </citation>
    <scope>NUCLEOTIDE SEQUENCE</scope>
    <source>
        <strain evidence="5">TRF0915ILg1</strain>
        <tissue evidence="5">Whole body</tissue>
    </source>
</reference>
<dbReference type="Gene3D" id="4.10.60.10">
    <property type="entry name" value="Zinc finger, CCHC-type"/>
    <property type="match status" value="1"/>
</dbReference>
<evidence type="ECO:0000313" key="6">
    <source>
        <dbReference type="Proteomes" id="UP000801492"/>
    </source>
</evidence>
<evidence type="ECO:0000259" key="3">
    <source>
        <dbReference type="PROSITE" id="PS50158"/>
    </source>
</evidence>
<evidence type="ECO:0000259" key="4">
    <source>
        <dbReference type="PROSITE" id="PS50994"/>
    </source>
</evidence>
<keyword evidence="6" id="KW-1185">Reference proteome</keyword>
<dbReference type="SUPFAM" id="SSF53474">
    <property type="entry name" value="alpha/beta-Hydrolases"/>
    <property type="match status" value="1"/>
</dbReference>
<feature type="non-terminal residue" evidence="5">
    <location>
        <position position="1"/>
    </location>
</feature>
<dbReference type="Proteomes" id="UP000801492">
    <property type="component" value="Unassembled WGS sequence"/>
</dbReference>
<evidence type="ECO:0000256" key="1">
    <source>
        <dbReference type="PROSITE-ProRule" id="PRU00047"/>
    </source>
</evidence>
<dbReference type="InterPro" id="IPR001584">
    <property type="entry name" value="Integrase_cat-core"/>
</dbReference>
<dbReference type="InterPro" id="IPR001878">
    <property type="entry name" value="Znf_CCHC"/>
</dbReference>
<dbReference type="InterPro" id="IPR039537">
    <property type="entry name" value="Retrotran_Ty1/copia-like"/>
</dbReference>
<dbReference type="GO" id="GO:0008270">
    <property type="term" value="F:zinc ion binding"/>
    <property type="evidence" value="ECO:0007669"/>
    <property type="project" value="UniProtKB-KW"/>
</dbReference>
<dbReference type="PANTHER" id="PTHR42648:SF28">
    <property type="entry name" value="TRANSPOSON-ENCODED PROTEIN WITH RIBONUCLEASE H-LIKE AND RETROVIRUS ZINC FINGER-LIKE DOMAINS"/>
    <property type="match status" value="1"/>
</dbReference>
<evidence type="ECO:0000313" key="5">
    <source>
        <dbReference type="EMBL" id="KAF2879690.1"/>
    </source>
</evidence>
<feature type="region of interest" description="Disordered" evidence="2">
    <location>
        <begin position="293"/>
        <end position="329"/>
    </location>
</feature>
<dbReference type="GO" id="GO:0015074">
    <property type="term" value="P:DNA integration"/>
    <property type="evidence" value="ECO:0007669"/>
    <property type="project" value="InterPro"/>
</dbReference>
<feature type="compositionally biased region" description="Low complexity" evidence="2">
    <location>
        <begin position="307"/>
        <end position="321"/>
    </location>
</feature>
<dbReference type="Gene3D" id="3.30.420.10">
    <property type="entry name" value="Ribonuclease H-like superfamily/Ribonuclease H"/>
    <property type="match status" value="1"/>
</dbReference>
<protein>
    <recommendedName>
        <fullName evidence="7">Retrovirus-related Pol polyprotein from transposon TNT 1-94</fullName>
    </recommendedName>
</protein>
<accession>A0A8K0FVX3</accession>
<dbReference type="EMBL" id="VTPC01091096">
    <property type="protein sequence ID" value="KAF2879690.1"/>
    <property type="molecule type" value="Genomic_DNA"/>
</dbReference>
<dbReference type="Pfam" id="PF14223">
    <property type="entry name" value="Retrotran_gag_2"/>
    <property type="match status" value="1"/>
</dbReference>
<dbReference type="InterPro" id="IPR036397">
    <property type="entry name" value="RNaseH_sf"/>
</dbReference>
<gene>
    <name evidence="5" type="ORF">ILUMI_26479</name>
</gene>
<dbReference type="Pfam" id="PF00098">
    <property type="entry name" value="zf-CCHC"/>
    <property type="match status" value="1"/>
</dbReference>
<dbReference type="InterPro" id="IPR012337">
    <property type="entry name" value="RNaseH-like_sf"/>
</dbReference>
<dbReference type="GO" id="GO:0003676">
    <property type="term" value="F:nucleic acid binding"/>
    <property type="evidence" value="ECO:0007669"/>
    <property type="project" value="InterPro"/>
</dbReference>
<dbReference type="SMART" id="SM00343">
    <property type="entry name" value="ZnF_C2HC"/>
    <property type="match status" value="1"/>
</dbReference>
<keyword evidence="1" id="KW-0863">Zinc-finger</keyword>
<dbReference type="Gene3D" id="3.40.50.1820">
    <property type="entry name" value="alpha/beta hydrolase"/>
    <property type="match status" value="1"/>
</dbReference>
<dbReference type="Pfam" id="PF00665">
    <property type="entry name" value="rve"/>
    <property type="match status" value="1"/>
</dbReference>
<dbReference type="PANTHER" id="PTHR42648">
    <property type="entry name" value="TRANSPOSASE, PUTATIVE-RELATED"/>
    <property type="match status" value="1"/>
</dbReference>
<sequence length="627" mass="73519">MYRIPYGKKSFPDKRSLIYLQHGILASSADWVLPGPRKGFAYILADFGYDVLMSNVRGTRYSRKHTYLDPERHSLEFWHFSWHEIDYNSWKLRIFRFLQFKRCKDVVMRPKSGTDNESWDDRDIQAINYIYSAISNKQLEYISELNSAYEIIQKFDEMYLKKSTALQIVCRHNLETVKLSNYSDTSLYFDDFEKAVNELKQAGAAVTEQEKLNYMLKSLPQNYSHIGDLIDVLPMKERTVEYLKSKIKLKSMEEKSNNVSNDKSNVFQAEAKSSSDKNYTCFGCGKPGHLKRDCRSGSNRGRGRGGFSAFRGRGRGQNNFRNFHRGRGNFQNTNHERLYKMRSYINEEKSQAYMCKNNMTLKEKLHRTLGHINFNNLEKMCKNEVLDGLPKEIESEYLKCATCIENKMHNLPFHNNRRRAEDILEIVHTDLNGPHQTTGYEGEKYFLTFIDDYSKLTKVYCIQTKTEVFDCLVQYVNEIQNLTGKMIKELRCDNGKEYINSRVFQFAKEKGIIIKPCPPYVHELNGTAERYNRSLMDMGRCLLSEAKIHQRFWPEIIKAAAYLKNRTLTNTIEQKTPYEIFFKQKPSVKNLRKYGSKVFVRIPEEKRRSKWDKKAEIGILLGYTDTG</sequence>
<evidence type="ECO:0008006" key="7">
    <source>
        <dbReference type="Google" id="ProtNLM"/>
    </source>
</evidence>
<dbReference type="InterPro" id="IPR036875">
    <property type="entry name" value="Znf_CCHC_sf"/>
</dbReference>
<feature type="domain" description="CCHC-type" evidence="3">
    <location>
        <begin position="281"/>
        <end position="296"/>
    </location>
</feature>
<dbReference type="SUPFAM" id="SSF57756">
    <property type="entry name" value="Retrovirus zinc finger-like domains"/>
    <property type="match status" value="1"/>
</dbReference>
<proteinExistence type="predicted"/>
<dbReference type="InterPro" id="IPR029058">
    <property type="entry name" value="AB_hydrolase_fold"/>
</dbReference>